<keyword evidence="1" id="KW-0812">Transmembrane</keyword>
<evidence type="ECO:0008006" key="3">
    <source>
        <dbReference type="Google" id="ProtNLM"/>
    </source>
</evidence>
<keyword evidence="1" id="KW-0472">Membrane</keyword>
<protein>
    <recommendedName>
        <fullName evidence="3">Transmembrane protein</fullName>
    </recommendedName>
</protein>
<name>A0A6C0KHC1_9ZZZZ</name>
<reference evidence="2" key="1">
    <citation type="journal article" date="2020" name="Nature">
        <title>Giant virus diversity and host interactions through global metagenomics.</title>
        <authorList>
            <person name="Schulz F."/>
            <person name="Roux S."/>
            <person name="Paez-Espino D."/>
            <person name="Jungbluth S."/>
            <person name="Walsh D.A."/>
            <person name="Denef V.J."/>
            <person name="McMahon K.D."/>
            <person name="Konstantinidis K.T."/>
            <person name="Eloe-Fadrosh E.A."/>
            <person name="Kyrpides N.C."/>
            <person name="Woyke T."/>
        </authorList>
    </citation>
    <scope>NUCLEOTIDE SEQUENCE</scope>
    <source>
        <strain evidence="2">GVMAG-S-3300012000-53</strain>
    </source>
</reference>
<evidence type="ECO:0000256" key="1">
    <source>
        <dbReference type="SAM" id="Phobius"/>
    </source>
</evidence>
<evidence type="ECO:0000313" key="2">
    <source>
        <dbReference type="EMBL" id="QHU16556.1"/>
    </source>
</evidence>
<feature type="transmembrane region" description="Helical" evidence="1">
    <location>
        <begin position="166"/>
        <end position="188"/>
    </location>
</feature>
<keyword evidence="1" id="KW-1133">Transmembrane helix</keyword>
<dbReference type="AlphaFoldDB" id="A0A6C0KHC1"/>
<sequence>MEKTTRIADLPENITVQMPSYNPNINQSAPPQNQMFESPTNYTPINVHPNPYGISVQNPIMPPPQQPITQHTNSMNQFEQITIQKPKQYINEQQQIELQNMQQQRLQSRDIPIDTITYSNDEQVQPNYIPKVNVNNDYIRDYEQTTEKHIRQHEEKKYRESKIDQLLTEFQTPIFICILFFLFQLPIINSLIFKRFSFLSLHNADGNFNFNGLVFKSILFGLLYYSVQKLTTFISEI</sequence>
<organism evidence="2">
    <name type="scientific">viral metagenome</name>
    <dbReference type="NCBI Taxonomy" id="1070528"/>
    <lineage>
        <taxon>unclassified sequences</taxon>
        <taxon>metagenomes</taxon>
        <taxon>organismal metagenomes</taxon>
    </lineage>
</organism>
<proteinExistence type="predicted"/>
<feature type="transmembrane region" description="Helical" evidence="1">
    <location>
        <begin position="208"/>
        <end position="227"/>
    </location>
</feature>
<dbReference type="EMBL" id="MN740886">
    <property type="protein sequence ID" value="QHU16556.1"/>
    <property type="molecule type" value="Genomic_DNA"/>
</dbReference>
<accession>A0A6C0KHC1</accession>